<sequence length="202" mass="20993">APTARNRIGAKAGELETCVTLAAIAGDPGMKQFEGWGTLAADNITALNVPRAKCSKTLLEFVLSCCGKGGPPLIGFMLGCNIALGQSHWRGLPNVAFATGTDLFLLIGVSLALANLIGAIHGGGVARVLNKSDICKPTWLRAGRRPAGKEKPGREKTAYSRGEMRNAFLKGTGDIKGQPVEVDERAECSAEGAPAPAAQPTE</sequence>
<feature type="non-terminal residue" evidence="2">
    <location>
        <position position="1"/>
    </location>
</feature>
<keyword evidence="3" id="KW-1185">Reference proteome</keyword>
<accession>A0ABN9Q0X8</accession>
<feature type="non-terminal residue" evidence="2">
    <location>
        <position position="202"/>
    </location>
</feature>
<evidence type="ECO:0000313" key="3">
    <source>
        <dbReference type="Proteomes" id="UP001189429"/>
    </source>
</evidence>
<dbReference type="EMBL" id="CAUYUJ010001860">
    <property type="protein sequence ID" value="CAK0797972.1"/>
    <property type="molecule type" value="Genomic_DNA"/>
</dbReference>
<name>A0ABN9Q0X8_9DINO</name>
<gene>
    <name evidence="2" type="ORF">PCOR1329_LOCUS6895</name>
</gene>
<feature type="compositionally biased region" description="Basic and acidic residues" evidence="1">
    <location>
        <begin position="147"/>
        <end position="164"/>
    </location>
</feature>
<proteinExistence type="predicted"/>
<organism evidence="2 3">
    <name type="scientific">Prorocentrum cordatum</name>
    <dbReference type="NCBI Taxonomy" id="2364126"/>
    <lineage>
        <taxon>Eukaryota</taxon>
        <taxon>Sar</taxon>
        <taxon>Alveolata</taxon>
        <taxon>Dinophyceae</taxon>
        <taxon>Prorocentrales</taxon>
        <taxon>Prorocentraceae</taxon>
        <taxon>Prorocentrum</taxon>
    </lineage>
</organism>
<dbReference type="Proteomes" id="UP001189429">
    <property type="component" value="Unassembled WGS sequence"/>
</dbReference>
<protein>
    <submittedName>
        <fullName evidence="2">Uncharacterized protein</fullName>
    </submittedName>
</protein>
<reference evidence="2" key="1">
    <citation type="submission" date="2023-10" db="EMBL/GenBank/DDBJ databases">
        <authorList>
            <person name="Chen Y."/>
            <person name="Shah S."/>
            <person name="Dougan E. K."/>
            <person name="Thang M."/>
            <person name="Chan C."/>
        </authorList>
    </citation>
    <scope>NUCLEOTIDE SEQUENCE [LARGE SCALE GENOMIC DNA]</scope>
</reference>
<evidence type="ECO:0000313" key="2">
    <source>
        <dbReference type="EMBL" id="CAK0797972.1"/>
    </source>
</evidence>
<comment type="caution">
    <text evidence="2">The sequence shown here is derived from an EMBL/GenBank/DDBJ whole genome shotgun (WGS) entry which is preliminary data.</text>
</comment>
<evidence type="ECO:0000256" key="1">
    <source>
        <dbReference type="SAM" id="MobiDB-lite"/>
    </source>
</evidence>
<feature type="region of interest" description="Disordered" evidence="1">
    <location>
        <begin position="143"/>
        <end position="202"/>
    </location>
</feature>